<evidence type="ECO:0000313" key="2">
    <source>
        <dbReference type="Proteomes" id="UP000198838"/>
    </source>
</evidence>
<reference evidence="1 2" key="1">
    <citation type="submission" date="2016-10" db="EMBL/GenBank/DDBJ databases">
        <authorList>
            <person name="de Groot N.N."/>
        </authorList>
    </citation>
    <scope>NUCLEOTIDE SEQUENCE [LARGE SCALE GENOMIC DNA]</scope>
    <source>
        <strain evidence="1 2">DSM 5522</strain>
    </source>
</reference>
<dbReference type="STRING" id="1120918.SAMN05216249_104183"/>
<accession>A0A1I0WNM6</accession>
<dbReference type="RefSeq" id="WP_242949065.1">
    <property type="nucleotide sequence ID" value="NZ_FOJY01000004.1"/>
</dbReference>
<name>A0A1I0WNM6_9FIRM</name>
<proteinExistence type="predicted"/>
<dbReference type="EMBL" id="FOJY01000004">
    <property type="protein sequence ID" value="SFA90385.1"/>
    <property type="molecule type" value="Genomic_DNA"/>
</dbReference>
<protein>
    <submittedName>
        <fullName evidence="1">Nucleotidyl transferase AbiEii toxin, Type IV TA system</fullName>
    </submittedName>
</protein>
<dbReference type="Pfam" id="PF08843">
    <property type="entry name" value="AbiEii"/>
    <property type="match status" value="1"/>
</dbReference>
<keyword evidence="1" id="KW-0808">Transferase</keyword>
<dbReference type="AlphaFoldDB" id="A0A1I0WNM6"/>
<sequence>MSWYRDYKEQWKEIIETVAAEEHRTTQMVEKDTIQSMILSGISQSDLPFVFKGGTSVSKAYGLIDRFSEDIDLSMNRKPTEGEKKQTKNLILSLAENLGLILTNPEDIQSRHSYNKYVFKYESFFSEIPLELIIETSFYQDVYPAENHDVYSFVGRFCEKNGITLPIPFDETKISMQVQSLGRTLIDKVFAVCDYRI</sequence>
<dbReference type="GO" id="GO:0016740">
    <property type="term" value="F:transferase activity"/>
    <property type="evidence" value="ECO:0007669"/>
    <property type="project" value="UniProtKB-KW"/>
</dbReference>
<gene>
    <name evidence="1" type="ORF">SAMN05216249_104183</name>
</gene>
<dbReference type="Proteomes" id="UP000198838">
    <property type="component" value="Unassembled WGS sequence"/>
</dbReference>
<dbReference type="Gene3D" id="3.10.450.620">
    <property type="entry name" value="JHP933, nucleotidyltransferase-like core domain"/>
    <property type="match status" value="1"/>
</dbReference>
<organism evidence="1 2">
    <name type="scientific">Acetitomaculum ruminis DSM 5522</name>
    <dbReference type="NCBI Taxonomy" id="1120918"/>
    <lineage>
        <taxon>Bacteria</taxon>
        <taxon>Bacillati</taxon>
        <taxon>Bacillota</taxon>
        <taxon>Clostridia</taxon>
        <taxon>Lachnospirales</taxon>
        <taxon>Lachnospiraceae</taxon>
        <taxon>Acetitomaculum</taxon>
    </lineage>
</organism>
<evidence type="ECO:0000313" key="1">
    <source>
        <dbReference type="EMBL" id="SFA90385.1"/>
    </source>
</evidence>
<dbReference type="InterPro" id="IPR014942">
    <property type="entry name" value="AbiEii"/>
</dbReference>
<keyword evidence="2" id="KW-1185">Reference proteome</keyword>